<protein>
    <recommendedName>
        <fullName evidence="1">Ricin B lectin domain-containing protein</fullName>
    </recommendedName>
</protein>
<sequence length="131" mass="13753">MTALAASPATAAVDPGWYHLRSTVRGTCVPNTVPTTLQGCGGTDTAWVVDTDGTTGYRISYDGQCLNSAQDKVWLSSCDTGTQYWDIQLTQSGTALKLTNVSGRVLSVSAAKVLTVKPTGAAEQSWTLVPL</sequence>
<dbReference type="SUPFAM" id="SSF50370">
    <property type="entry name" value="Ricin B-like lectins"/>
    <property type="match status" value="1"/>
</dbReference>
<dbReference type="InterPro" id="IPR000772">
    <property type="entry name" value="Ricin_B_lectin"/>
</dbReference>
<dbReference type="AlphaFoldDB" id="A0A2S6GWX2"/>
<dbReference type="Pfam" id="PF00652">
    <property type="entry name" value="Ricin_B_lectin"/>
    <property type="match status" value="1"/>
</dbReference>
<dbReference type="PROSITE" id="PS50231">
    <property type="entry name" value="RICIN_B_LECTIN"/>
    <property type="match status" value="1"/>
</dbReference>
<keyword evidence="3" id="KW-1185">Reference proteome</keyword>
<evidence type="ECO:0000259" key="1">
    <source>
        <dbReference type="Pfam" id="PF00652"/>
    </source>
</evidence>
<reference evidence="2 3" key="1">
    <citation type="submission" date="2018-02" db="EMBL/GenBank/DDBJ databases">
        <title>Genomic Encyclopedia of Archaeal and Bacterial Type Strains, Phase II (KMG-II): from individual species to whole genera.</title>
        <authorList>
            <person name="Goeker M."/>
        </authorList>
    </citation>
    <scope>NUCLEOTIDE SEQUENCE [LARGE SCALE GENOMIC DNA]</scope>
    <source>
        <strain evidence="2 3">YU 961-1</strain>
    </source>
</reference>
<comment type="caution">
    <text evidence="2">The sequence shown here is derived from an EMBL/GenBank/DDBJ whole genome shotgun (WGS) entry which is preliminary data.</text>
</comment>
<dbReference type="InterPro" id="IPR035992">
    <property type="entry name" value="Ricin_B-like_lectins"/>
</dbReference>
<accession>A0A2S6GWX2</accession>
<proteinExistence type="predicted"/>
<name>A0A2S6GWX2_9PSEU</name>
<evidence type="ECO:0000313" key="3">
    <source>
        <dbReference type="Proteomes" id="UP000239203"/>
    </source>
</evidence>
<dbReference type="Proteomes" id="UP000239203">
    <property type="component" value="Unassembled WGS sequence"/>
</dbReference>
<feature type="domain" description="Ricin B lectin" evidence="1">
    <location>
        <begin position="33"/>
        <end position="126"/>
    </location>
</feature>
<evidence type="ECO:0000313" key="2">
    <source>
        <dbReference type="EMBL" id="PPK69697.1"/>
    </source>
</evidence>
<dbReference type="EMBL" id="PTIX01000003">
    <property type="protein sequence ID" value="PPK69697.1"/>
    <property type="molecule type" value="Genomic_DNA"/>
</dbReference>
<gene>
    <name evidence="2" type="ORF">CLV40_103307</name>
</gene>
<organism evidence="2 3">
    <name type="scientific">Actinokineospora auranticolor</name>
    <dbReference type="NCBI Taxonomy" id="155976"/>
    <lineage>
        <taxon>Bacteria</taxon>
        <taxon>Bacillati</taxon>
        <taxon>Actinomycetota</taxon>
        <taxon>Actinomycetes</taxon>
        <taxon>Pseudonocardiales</taxon>
        <taxon>Pseudonocardiaceae</taxon>
        <taxon>Actinokineospora</taxon>
    </lineage>
</organism>
<dbReference type="Gene3D" id="2.80.10.50">
    <property type="match status" value="1"/>
</dbReference>